<dbReference type="RefSeq" id="WP_147275720.1">
    <property type="nucleotide sequence ID" value="NZ_QASA01000001.1"/>
</dbReference>
<feature type="chain" id="PRO_5016579360" evidence="2">
    <location>
        <begin position="19"/>
        <end position="67"/>
    </location>
</feature>
<keyword evidence="4" id="KW-1185">Reference proteome</keyword>
<evidence type="ECO:0000313" key="3">
    <source>
        <dbReference type="EMBL" id="RDC65038.1"/>
    </source>
</evidence>
<protein>
    <submittedName>
        <fullName evidence="3">Uncharacterized protein</fullName>
    </submittedName>
</protein>
<evidence type="ECO:0000313" key="4">
    <source>
        <dbReference type="Proteomes" id="UP000253919"/>
    </source>
</evidence>
<keyword evidence="2" id="KW-0732">Signal</keyword>
<dbReference type="AlphaFoldDB" id="A0A369QS86"/>
<feature type="compositionally biased region" description="Low complexity" evidence="1">
    <location>
        <begin position="51"/>
        <end position="67"/>
    </location>
</feature>
<feature type="compositionally biased region" description="Polar residues" evidence="1">
    <location>
        <begin position="21"/>
        <end position="45"/>
    </location>
</feature>
<evidence type="ECO:0000256" key="1">
    <source>
        <dbReference type="SAM" id="MobiDB-lite"/>
    </source>
</evidence>
<name>A0A369QS86_9BACT</name>
<feature type="region of interest" description="Disordered" evidence="1">
    <location>
        <begin position="20"/>
        <end position="67"/>
    </location>
</feature>
<feature type="signal peptide" evidence="2">
    <location>
        <begin position="1"/>
        <end position="18"/>
    </location>
</feature>
<dbReference type="EMBL" id="QASA01000001">
    <property type="protein sequence ID" value="RDC65038.1"/>
    <property type="molecule type" value="Genomic_DNA"/>
</dbReference>
<evidence type="ECO:0000256" key="2">
    <source>
        <dbReference type="SAM" id="SignalP"/>
    </source>
</evidence>
<comment type="caution">
    <text evidence="3">The sequence shown here is derived from an EMBL/GenBank/DDBJ whole genome shotgun (WGS) entry which is preliminary data.</text>
</comment>
<proteinExistence type="predicted"/>
<accession>A0A369QS86</accession>
<dbReference type="Proteomes" id="UP000253919">
    <property type="component" value="Unassembled WGS sequence"/>
</dbReference>
<organism evidence="3 4">
    <name type="scientific">Adhaeribacter pallidiroseus</name>
    <dbReference type="NCBI Taxonomy" id="2072847"/>
    <lineage>
        <taxon>Bacteria</taxon>
        <taxon>Pseudomonadati</taxon>
        <taxon>Bacteroidota</taxon>
        <taxon>Cytophagia</taxon>
        <taxon>Cytophagales</taxon>
        <taxon>Hymenobacteraceae</taxon>
        <taxon>Adhaeribacter</taxon>
    </lineage>
</organism>
<reference evidence="3 4" key="1">
    <citation type="submission" date="2018-04" db="EMBL/GenBank/DDBJ databases">
        <title>Adhaeribacter sp. HMF7616 genome sequencing and assembly.</title>
        <authorList>
            <person name="Kang H."/>
            <person name="Kang J."/>
            <person name="Cha I."/>
            <person name="Kim H."/>
            <person name="Joh K."/>
        </authorList>
    </citation>
    <scope>NUCLEOTIDE SEQUENCE [LARGE SCALE GENOMIC DNA]</scope>
    <source>
        <strain evidence="3 4">HMF7616</strain>
    </source>
</reference>
<gene>
    <name evidence="3" type="ORF">AHMF7616_03661</name>
</gene>
<sequence length="67" mass="6776">MKKALLALSIVCFCNACGKGTESSANSDSTTEANSTTPPVTSDTANPIGVMMSDTSTSASDSLNSQK</sequence>